<keyword evidence="4" id="KW-0906">Nuclear pore complex</keyword>
<evidence type="ECO:0000313" key="6">
    <source>
        <dbReference type="Proteomes" id="UP001157974"/>
    </source>
</evidence>
<dbReference type="GO" id="GO:0006606">
    <property type="term" value="P:protein import into nucleus"/>
    <property type="evidence" value="ECO:0007669"/>
    <property type="project" value="TreeGrafter"/>
</dbReference>
<reference evidence="5 6" key="1">
    <citation type="journal article" date="2023" name="Nat. Commun.">
        <title>Origin of minicircular mitochondrial genomes in red algae.</title>
        <authorList>
            <person name="Lee Y."/>
            <person name="Cho C.H."/>
            <person name="Lee Y.M."/>
            <person name="Park S.I."/>
            <person name="Yang J.H."/>
            <person name="West J.A."/>
            <person name="Bhattacharya D."/>
            <person name="Yoon H.S."/>
        </authorList>
    </citation>
    <scope>NUCLEOTIDE SEQUENCE [LARGE SCALE GENOMIC DNA]</scope>
    <source>
        <strain evidence="5 6">CCMP1338</strain>
        <tissue evidence="5">Whole cell</tissue>
    </source>
</reference>
<dbReference type="GO" id="GO:0017056">
    <property type="term" value="F:structural constituent of nuclear pore"/>
    <property type="evidence" value="ECO:0007669"/>
    <property type="project" value="InterPro"/>
</dbReference>
<evidence type="ECO:0000256" key="2">
    <source>
        <dbReference type="ARBA" id="ARBA00010186"/>
    </source>
</evidence>
<protein>
    <recommendedName>
        <fullName evidence="4">Nuclear pore protein</fullName>
    </recommendedName>
</protein>
<dbReference type="Proteomes" id="UP001157974">
    <property type="component" value="Unassembled WGS sequence"/>
</dbReference>
<dbReference type="InterPro" id="IPR007231">
    <property type="entry name" value="Nucleoporin_int_Nup93/Nic96"/>
</dbReference>
<gene>
    <name evidence="5" type="ORF">NDN08_004354</name>
</gene>
<dbReference type="AlphaFoldDB" id="A0AAV8UL14"/>
<keyword evidence="4" id="KW-0653">Protein transport</keyword>
<dbReference type="PANTHER" id="PTHR11225:SF4">
    <property type="entry name" value="NUCLEAR PORE COMPLEX PROTEIN NUP93"/>
    <property type="match status" value="1"/>
</dbReference>
<keyword evidence="4" id="KW-0509">mRNA transport</keyword>
<dbReference type="PANTHER" id="PTHR11225">
    <property type="entry name" value="NUCLEAR PORE COMPLEX PROTEIN NUP93 NUCLEOPORIN NUP93 DEAD EYE PROTEIN"/>
    <property type="match status" value="1"/>
</dbReference>
<dbReference type="GO" id="GO:0016973">
    <property type="term" value="P:poly(A)+ mRNA export from nucleus"/>
    <property type="evidence" value="ECO:0007669"/>
    <property type="project" value="TreeGrafter"/>
</dbReference>
<dbReference type="GO" id="GO:0005643">
    <property type="term" value="C:nuclear pore"/>
    <property type="evidence" value="ECO:0007669"/>
    <property type="project" value="UniProtKB-SubCell"/>
</dbReference>
<keyword evidence="4" id="KW-0813">Transport</keyword>
<evidence type="ECO:0000313" key="5">
    <source>
        <dbReference type="EMBL" id="KAJ8903245.1"/>
    </source>
</evidence>
<proteinExistence type="inferred from homology"/>
<comment type="subcellular location">
    <subcellularLocation>
        <location evidence="1">Nucleus envelope</location>
    </subcellularLocation>
    <subcellularLocation>
        <location evidence="4">Nucleus</location>
        <location evidence="4">Nuclear pore complex</location>
    </subcellularLocation>
</comment>
<keyword evidence="4" id="KW-0472">Membrane</keyword>
<keyword evidence="3 4" id="KW-0539">Nucleus</keyword>
<dbReference type="EMBL" id="JAMWBK010000007">
    <property type="protein sequence ID" value="KAJ8903245.1"/>
    <property type="molecule type" value="Genomic_DNA"/>
</dbReference>
<sequence length="799" mass="90052">MSLMELGELLERSEALIVRERSDDYRDGIPRLKRSLAQIEVDAQKVSAARGAVGRNAVNEARAVRLLAEYGFETSTFNRKFKLANLDGLVESYTDFVTYVDLPSFLERNFEEGASEAKTKAESTAQNLYRKALESRLEKDLSSARSGLWNDIQQTLQHSSSKLDNFKAIRIKQQAVVSIDPDYFNVIRSFVTSGVNTNVHNPADALQRAVHDSDPHVAACYDLVAILADESSRNRNLIPAARRILEKQFRARLEAKNPAMGSLRDSVALFLRTETPELADDDAASGVGGSVALWPQVFFLLRCGAAREALELLDQNYEDGGHYSGFLRNFVENEESLEEETLKELIQEYSLTVVRGSDTYQKACYVLLARIDPLGEPYLSSEDVHRLSKSVEDYLWLMMFCICTDEERSSVPQDLQSHQLLLADLQAQIRGLGAQHFDPEGRRPFLFVWVLLLTGQFASSLEYLLANGDVVNSVHLGLPLFYSKLLQTERHVVGPSRVEAKLFDYELLLDEYASGLALAYPAEAVYYAFLIENRTKREELLLKILVEVKDVGVFLGRINEENVKVPGQLEELATERPELKLDVAKLASAAAEKIARSGDLYTALEMYFVEGNDAAALDLLLPRMSLELFTQASFDREQVLSYSRRLLGLTKGKHSDQTRGEELFMRKRRSLDVLVKVAQFLDLHRRNDKVRAWKALIEMEILPIHREELSNRVKDMALDGSLRFDRHVTNVGGEIFAVAMDSLRTLLLKEQVEARKSQDNAARLRLQELEGVAKTMICFGSIMKYDGAEVYSLPVLLGT</sequence>
<evidence type="ECO:0000256" key="1">
    <source>
        <dbReference type="ARBA" id="ARBA00004259"/>
    </source>
</evidence>
<organism evidence="5 6">
    <name type="scientific">Rhodosorus marinus</name>
    <dbReference type="NCBI Taxonomy" id="101924"/>
    <lineage>
        <taxon>Eukaryota</taxon>
        <taxon>Rhodophyta</taxon>
        <taxon>Stylonematophyceae</taxon>
        <taxon>Stylonematales</taxon>
        <taxon>Stylonemataceae</taxon>
        <taxon>Rhodosorus</taxon>
    </lineage>
</organism>
<comment type="similarity">
    <text evidence="2 4">Belongs to the nucleoporin interacting component (NIC) family.</text>
</comment>
<evidence type="ECO:0000256" key="4">
    <source>
        <dbReference type="RuleBase" id="RU364035"/>
    </source>
</evidence>
<dbReference type="Pfam" id="PF04097">
    <property type="entry name" value="Nic96"/>
    <property type="match status" value="1"/>
</dbReference>
<name>A0AAV8UL14_9RHOD</name>
<accession>A0AAV8UL14</accession>
<keyword evidence="6" id="KW-1185">Reference proteome</keyword>
<comment type="caution">
    <text evidence="5">The sequence shown here is derived from an EMBL/GenBank/DDBJ whole genome shotgun (WGS) entry which is preliminary data.</text>
</comment>
<keyword evidence="4" id="KW-0811">Translocation</keyword>
<evidence type="ECO:0000256" key="3">
    <source>
        <dbReference type="ARBA" id="ARBA00023242"/>
    </source>
</evidence>